<dbReference type="Proteomes" id="UP000307201">
    <property type="component" value="Unassembled WGS sequence"/>
</dbReference>
<feature type="transmembrane region" description="Helical" evidence="1">
    <location>
        <begin position="104"/>
        <end position="131"/>
    </location>
</feature>
<proteinExistence type="predicted"/>
<keyword evidence="1" id="KW-0472">Membrane</keyword>
<keyword evidence="1" id="KW-1133">Transmembrane helix</keyword>
<feature type="transmembrane region" description="Helical" evidence="1">
    <location>
        <begin position="5"/>
        <end position="20"/>
    </location>
</feature>
<evidence type="ECO:0000256" key="1">
    <source>
        <dbReference type="SAM" id="Phobius"/>
    </source>
</evidence>
<feature type="transmembrane region" description="Helical" evidence="1">
    <location>
        <begin position="346"/>
        <end position="371"/>
    </location>
</feature>
<name>A0A5R9C7C2_9LACT</name>
<keyword evidence="1" id="KW-0812">Transmembrane</keyword>
<reference evidence="2 3" key="1">
    <citation type="submission" date="2019-05" db="EMBL/GenBank/DDBJ databases">
        <title>The metagenome of a microbial culture collection derived from dairy environment covers the genomic content of the human microbiome.</title>
        <authorList>
            <person name="Roder T."/>
            <person name="Wuthrich D."/>
            <person name="Sattari Z."/>
            <person name="Von Ah U."/>
            <person name="Bar C."/>
            <person name="Ronchi F."/>
            <person name="Macpherson A.J."/>
            <person name="Ganal-Vonarburg S.C."/>
            <person name="Bruggmann R."/>
            <person name="Vergeres G."/>
        </authorList>
    </citation>
    <scope>NUCLEOTIDE SEQUENCE [LARGE SCALE GENOMIC DNA]</scope>
    <source>
        <strain evidence="2 3">FAM 24235</strain>
    </source>
</reference>
<feature type="transmembrane region" description="Helical" evidence="1">
    <location>
        <begin position="286"/>
        <end position="306"/>
    </location>
</feature>
<evidence type="ECO:0000313" key="2">
    <source>
        <dbReference type="EMBL" id="TLQ09062.1"/>
    </source>
</evidence>
<comment type="caution">
    <text evidence="2">The sequence shown here is derived from an EMBL/GenBank/DDBJ whole genome shotgun (WGS) entry which is preliminary data.</text>
</comment>
<feature type="transmembrane region" description="Helical" evidence="1">
    <location>
        <begin position="406"/>
        <end position="425"/>
    </location>
</feature>
<dbReference type="OrthoDB" id="1661999at2"/>
<dbReference type="EMBL" id="VBTE01000004">
    <property type="protein sequence ID" value="TLQ09062.1"/>
    <property type="molecule type" value="Genomic_DNA"/>
</dbReference>
<evidence type="ECO:0000313" key="3">
    <source>
        <dbReference type="Proteomes" id="UP000307201"/>
    </source>
</evidence>
<protein>
    <submittedName>
        <fullName evidence="2">Citrate transporter</fullName>
    </submittedName>
</protein>
<accession>A0A5R9C7C2</accession>
<gene>
    <name evidence="2" type="ORF">FEZ48_02285</name>
</gene>
<feature type="transmembrane region" description="Helical" evidence="1">
    <location>
        <begin position="66"/>
        <end position="84"/>
    </location>
</feature>
<feature type="transmembrane region" description="Helical" evidence="1">
    <location>
        <begin position="233"/>
        <end position="266"/>
    </location>
</feature>
<feature type="transmembrane region" description="Helical" evidence="1">
    <location>
        <begin position="318"/>
        <end position="340"/>
    </location>
</feature>
<organism evidence="2 3">
    <name type="scientific">Marinilactibacillus psychrotolerans</name>
    <dbReference type="NCBI Taxonomy" id="191770"/>
    <lineage>
        <taxon>Bacteria</taxon>
        <taxon>Bacillati</taxon>
        <taxon>Bacillota</taxon>
        <taxon>Bacilli</taxon>
        <taxon>Lactobacillales</taxon>
        <taxon>Carnobacteriaceae</taxon>
        <taxon>Marinilactibacillus</taxon>
    </lineage>
</organism>
<feature type="transmembrane region" description="Helical" evidence="1">
    <location>
        <begin position="138"/>
        <end position="162"/>
    </location>
</feature>
<sequence>MFQALGILAVFVIFVILMMQRKIPTIIALPLMAILFGLIGGVPLMSSDPEQVTIVGSILGEGSMRMSTAIAGVIFGSFFGQLLSKVGVTKGIIRKAAETAGDKAILIALTFFAVGTIIISASGGLGMVILIGTIMVPIMLTTGVAPITASIVLLLSVGTGALFNVSNWAVYVDVLGLPVSEIAYYTWVSAVPLIVIGAIMIVVSIKKQGSVRKTWAMNNDFSNKNEKNVRTIALISPIIPVLLVFIFSMDVVAAIIIGIMITLILSTPKRPLQVVSGSFVEGIQEVAGAVALMIGIGMLLNAVMAPEVAAVLSPFIEMIIPSGMIGYILFFTILSPLAIYRGPLNVFGLGSGVAALLVSAGLSPLAAMIALRNLSSLQGVSDPTNSHNVWIADFTKVDVNIILRKTIGWMILVVFVSMVIGAFILY</sequence>
<dbReference type="AlphaFoldDB" id="A0A5R9C7C2"/>
<feature type="transmembrane region" description="Helical" evidence="1">
    <location>
        <begin position="26"/>
        <end position="45"/>
    </location>
</feature>
<feature type="transmembrane region" description="Helical" evidence="1">
    <location>
        <begin position="182"/>
        <end position="203"/>
    </location>
</feature>